<dbReference type="GO" id="GO:0006457">
    <property type="term" value="P:protein folding"/>
    <property type="evidence" value="ECO:0007669"/>
    <property type="project" value="TreeGrafter"/>
</dbReference>
<dbReference type="WBParaSite" id="MhA1_Contig1943.frz3.gene3">
    <property type="protein sequence ID" value="MhA1_Contig1943.frz3.gene3"/>
    <property type="gene ID" value="MhA1_Contig1943.frz3.gene3"/>
</dbReference>
<dbReference type="Gene3D" id="3.40.50.11980">
    <property type="match status" value="1"/>
</dbReference>
<dbReference type="Pfam" id="PF08564">
    <property type="entry name" value="CDC37_C"/>
    <property type="match status" value="1"/>
</dbReference>
<dbReference type="Gene3D" id="6.10.140.250">
    <property type="match status" value="1"/>
</dbReference>
<dbReference type="PANTHER" id="PTHR12800">
    <property type="entry name" value="CDC37-RELATED"/>
    <property type="match status" value="1"/>
</dbReference>
<dbReference type="InterPro" id="IPR038189">
    <property type="entry name" value="Cdc37_Hsp90-bd_sf"/>
</dbReference>
<protein>
    <recommendedName>
        <fullName evidence="5">Hsp90 chaperone protein kinase-targeting subunit</fullName>
    </recommendedName>
</protein>
<dbReference type="GO" id="GO:0031072">
    <property type="term" value="F:heat shock protein binding"/>
    <property type="evidence" value="ECO:0007669"/>
    <property type="project" value="TreeGrafter"/>
</dbReference>
<dbReference type="Proteomes" id="UP000095281">
    <property type="component" value="Unplaced"/>
</dbReference>
<name>A0A1I8BBZ6_MELHA</name>
<reference evidence="12" key="1">
    <citation type="submission" date="2016-11" db="UniProtKB">
        <authorList>
            <consortium name="WormBaseParasite"/>
        </authorList>
    </citation>
    <scope>IDENTIFICATION</scope>
</reference>
<dbReference type="Gene3D" id="1.20.58.610">
    <property type="entry name" value="Cdc37, Hsp90 binding domain"/>
    <property type="match status" value="1"/>
</dbReference>
<feature type="coiled-coil region" evidence="6">
    <location>
        <begin position="74"/>
        <end position="109"/>
    </location>
</feature>
<feature type="region of interest" description="Disordered" evidence="7">
    <location>
        <begin position="1"/>
        <end position="26"/>
    </location>
</feature>
<dbReference type="InterPro" id="IPR021869">
    <property type="entry name" value="RNase_Zc3h12_NYN"/>
</dbReference>
<evidence type="ECO:0000313" key="11">
    <source>
        <dbReference type="Proteomes" id="UP000095281"/>
    </source>
</evidence>
<keyword evidence="4" id="KW-0143">Chaperone</keyword>
<evidence type="ECO:0000256" key="6">
    <source>
        <dbReference type="SAM" id="Coils"/>
    </source>
</evidence>
<dbReference type="Pfam" id="PF08565">
    <property type="entry name" value="CDC37_M"/>
    <property type="match status" value="1"/>
</dbReference>
<keyword evidence="11" id="KW-1185">Reference proteome</keyword>
<dbReference type="GO" id="GO:0019901">
    <property type="term" value="F:protein kinase binding"/>
    <property type="evidence" value="ECO:0007669"/>
    <property type="project" value="InterPro"/>
</dbReference>
<organism evidence="11 12">
    <name type="scientific">Meloidogyne hapla</name>
    <name type="common">Root-knot nematode worm</name>
    <dbReference type="NCBI Taxonomy" id="6305"/>
    <lineage>
        <taxon>Eukaryota</taxon>
        <taxon>Metazoa</taxon>
        <taxon>Ecdysozoa</taxon>
        <taxon>Nematoda</taxon>
        <taxon>Chromadorea</taxon>
        <taxon>Rhabditida</taxon>
        <taxon>Tylenchina</taxon>
        <taxon>Tylenchomorpha</taxon>
        <taxon>Tylenchoidea</taxon>
        <taxon>Meloidogynidae</taxon>
        <taxon>Meloidogyninae</taxon>
        <taxon>Meloidogyne</taxon>
    </lineage>
</organism>
<evidence type="ECO:0000256" key="3">
    <source>
        <dbReference type="ARBA" id="ARBA00022490"/>
    </source>
</evidence>
<dbReference type="InterPro" id="IPR013874">
    <property type="entry name" value="Cdc37_Hsp90-bd"/>
</dbReference>
<dbReference type="SMART" id="SM01070">
    <property type="entry name" value="CDC37_M"/>
    <property type="match status" value="1"/>
</dbReference>
<dbReference type="PANTHER" id="PTHR12800:SF4">
    <property type="entry name" value="HSP90 CO-CHAPERONE CDC37"/>
    <property type="match status" value="1"/>
</dbReference>
<evidence type="ECO:0000313" key="12">
    <source>
        <dbReference type="WBParaSite" id="MhA1_Contig1943.frz3.gene3"/>
    </source>
</evidence>
<feature type="domain" description="Cdc37 C-terminal" evidence="8">
    <location>
        <begin position="300"/>
        <end position="386"/>
    </location>
</feature>
<evidence type="ECO:0000256" key="7">
    <source>
        <dbReference type="SAM" id="MobiDB-lite"/>
    </source>
</evidence>
<dbReference type="Pfam" id="PF03234">
    <property type="entry name" value="CDC37_N"/>
    <property type="match status" value="1"/>
</dbReference>
<dbReference type="GO" id="GO:0051082">
    <property type="term" value="F:unfolded protein binding"/>
    <property type="evidence" value="ECO:0007669"/>
    <property type="project" value="TreeGrafter"/>
</dbReference>
<dbReference type="InterPro" id="IPR013855">
    <property type="entry name" value="Cdc37_N_dom"/>
</dbReference>
<dbReference type="SMART" id="SM01069">
    <property type="entry name" value="CDC37_C"/>
    <property type="match status" value="1"/>
</dbReference>
<dbReference type="SUPFAM" id="SSF101391">
    <property type="entry name" value="Hsp90 co-chaperone CDC37"/>
    <property type="match status" value="1"/>
</dbReference>
<evidence type="ECO:0000256" key="4">
    <source>
        <dbReference type="ARBA" id="ARBA00023186"/>
    </source>
</evidence>
<feature type="region of interest" description="Disordered" evidence="7">
    <location>
        <begin position="539"/>
        <end position="560"/>
    </location>
</feature>
<evidence type="ECO:0000259" key="8">
    <source>
        <dbReference type="SMART" id="SM01069"/>
    </source>
</evidence>
<feature type="region of interest" description="Disordered" evidence="7">
    <location>
        <begin position="128"/>
        <end position="152"/>
    </location>
</feature>
<feature type="compositionally biased region" description="Basic and acidic residues" evidence="7">
    <location>
        <begin position="1"/>
        <end position="12"/>
    </location>
</feature>
<dbReference type="Pfam" id="PF11977">
    <property type="entry name" value="RNase_Zc3h12a"/>
    <property type="match status" value="1"/>
</dbReference>
<evidence type="ECO:0000259" key="10">
    <source>
        <dbReference type="SMART" id="SM01071"/>
    </source>
</evidence>
<dbReference type="SMART" id="SM01071">
    <property type="entry name" value="CDC37_N"/>
    <property type="match status" value="1"/>
</dbReference>
<comment type="similarity">
    <text evidence="2">Belongs to the CDC37 family.</text>
</comment>
<feature type="domain" description="Cdc37 N-terminal" evidence="10">
    <location>
        <begin position="2"/>
        <end position="125"/>
    </location>
</feature>
<dbReference type="AlphaFoldDB" id="A0A1I8BBZ6"/>
<evidence type="ECO:0000256" key="5">
    <source>
        <dbReference type="ARBA" id="ARBA00031396"/>
    </source>
</evidence>
<comment type="subcellular location">
    <subcellularLocation>
        <location evidence="1">Cytoplasm</location>
    </subcellularLocation>
</comment>
<keyword evidence="6" id="KW-0175">Coiled coil</keyword>
<dbReference type="GO" id="GO:0005737">
    <property type="term" value="C:cytoplasm"/>
    <property type="evidence" value="ECO:0007669"/>
    <property type="project" value="UniProtKB-SubCell"/>
</dbReference>
<feature type="domain" description="Cdc37 Hsp90 binding" evidence="9">
    <location>
        <begin position="128"/>
        <end position="295"/>
    </location>
</feature>
<accession>A0A1I8BBZ6</accession>
<dbReference type="InterPro" id="IPR013873">
    <property type="entry name" value="Cdc37_C"/>
</dbReference>
<dbReference type="InterPro" id="IPR004918">
    <property type="entry name" value="Cdc37"/>
</dbReference>
<dbReference type="GO" id="GO:0050821">
    <property type="term" value="P:protein stabilization"/>
    <property type="evidence" value="ECO:0007669"/>
    <property type="project" value="TreeGrafter"/>
</dbReference>
<evidence type="ECO:0000256" key="1">
    <source>
        <dbReference type="ARBA" id="ARBA00004496"/>
    </source>
</evidence>
<dbReference type="GO" id="GO:0051087">
    <property type="term" value="F:protein-folding chaperone binding"/>
    <property type="evidence" value="ECO:0007669"/>
    <property type="project" value="TreeGrafter"/>
</dbReference>
<evidence type="ECO:0000259" key="9">
    <source>
        <dbReference type="SMART" id="SM01070"/>
    </source>
</evidence>
<proteinExistence type="inferred from homology"/>
<sequence>MAIDYSRWKDIEISDDEDDTHPNIDTPSLFRWRHKARLERMAEMKEEKEKVEGGKKEVLSRVQEIEEKLSSTNLDEKERIKLELERDQIRKQEEEYLRKEKELADKERLAPWNVDTIGKETWSRTIVNKPKDKTAAKDGASPSVSAQPKLSEDEEHRRLLDYFSANETLLGEMSLLKGFDAMENMLLDNPHLASEYATNWLTIEALNHAIDGDDEKMGRVAENCITIQYLLELAKSLHAISTNTNLIKSFFKKIRSAEVMYLQMYQDEVQSFKERLRKRARDKREAYVAEAEASDKAKRVEASPGGVDPLEVLESLPEALREAFESQSMEKMFQVAETMDREVFNHHLQRCIDSGLWIPNAKEHEEKMAKEKQKVEEEGENSIIPTKDVIKRIAVVDGCNVLHFCAGMGLYSRAEQEMFDQRKPDAIGLLLVVKKLMEEDFDVRVFLSFSYMSDNKVSNLFILQEFKTLGILTVVSPDVHDDIAILEYATQVGGFIVSNDKFREFKYCPKMSKCTKCVERTIRFKFRRLKKKNDNNRQRSDIVYSGSSTSDCSLPRKKSKSDMNNFQLGMELQMEIDPGKLINL</sequence>
<evidence type="ECO:0000256" key="2">
    <source>
        <dbReference type="ARBA" id="ARBA00006222"/>
    </source>
</evidence>
<keyword evidence="3" id="KW-0963">Cytoplasm</keyword>
<dbReference type="OMA" id="NDWIDES"/>